<sequence>MPRYNDNQGVRQLLCSSRVEYPPSGQMHRGPGLLYPKVLWNALWVLARDVHKTGNCSDHEDLARGTDRSLHSTDNLEGVATEDPLEAVLREKANAFKEKIRMHLAWCCASSTSRYYGERLEAIYAYVRRAVYKSLTFLSHSYDSVMALLTPSDQVLDLITMEKL</sequence>
<organism evidence="1 2">
    <name type="scientific">Boletus reticuloceps</name>
    <dbReference type="NCBI Taxonomy" id="495285"/>
    <lineage>
        <taxon>Eukaryota</taxon>
        <taxon>Fungi</taxon>
        <taxon>Dikarya</taxon>
        <taxon>Basidiomycota</taxon>
        <taxon>Agaricomycotina</taxon>
        <taxon>Agaricomycetes</taxon>
        <taxon>Agaricomycetidae</taxon>
        <taxon>Boletales</taxon>
        <taxon>Boletineae</taxon>
        <taxon>Boletaceae</taxon>
        <taxon>Boletoideae</taxon>
        <taxon>Boletus</taxon>
    </lineage>
</organism>
<protein>
    <submittedName>
        <fullName evidence="1">Uncharacterized protein</fullName>
    </submittedName>
</protein>
<dbReference type="OrthoDB" id="2851073at2759"/>
<dbReference type="AlphaFoldDB" id="A0A8I2YXC8"/>
<gene>
    <name evidence="1" type="ORF">JVT61DRAFT_8292</name>
</gene>
<reference evidence="1" key="1">
    <citation type="submission" date="2021-03" db="EMBL/GenBank/DDBJ databases">
        <title>Evolutionary innovations through gain and loss of genes in the ectomycorrhizal Boletales.</title>
        <authorList>
            <person name="Wu G."/>
            <person name="Miyauchi S."/>
            <person name="Morin E."/>
            <person name="Yang Z.-L."/>
            <person name="Xu J."/>
            <person name="Martin F.M."/>
        </authorList>
    </citation>
    <scope>NUCLEOTIDE SEQUENCE</scope>
    <source>
        <strain evidence="1">BR01</strain>
    </source>
</reference>
<evidence type="ECO:0000313" key="2">
    <source>
        <dbReference type="Proteomes" id="UP000683000"/>
    </source>
</evidence>
<name>A0A8I2YXC8_9AGAM</name>
<evidence type="ECO:0000313" key="1">
    <source>
        <dbReference type="EMBL" id="KAG6380201.1"/>
    </source>
</evidence>
<dbReference type="Proteomes" id="UP000683000">
    <property type="component" value="Unassembled WGS sequence"/>
</dbReference>
<comment type="caution">
    <text evidence="1">The sequence shown here is derived from an EMBL/GenBank/DDBJ whole genome shotgun (WGS) entry which is preliminary data.</text>
</comment>
<accession>A0A8I2YXC8</accession>
<proteinExistence type="predicted"/>
<dbReference type="EMBL" id="JAGFBS010000003">
    <property type="protein sequence ID" value="KAG6380201.1"/>
    <property type="molecule type" value="Genomic_DNA"/>
</dbReference>
<keyword evidence="2" id="KW-1185">Reference proteome</keyword>